<keyword evidence="3" id="KW-1185">Reference proteome</keyword>
<accession>A0A5B6VMI0</accession>
<keyword evidence="2" id="KW-0548">Nucleotidyltransferase</keyword>
<dbReference type="InterPro" id="IPR012337">
    <property type="entry name" value="RNaseH-like_sf"/>
</dbReference>
<dbReference type="OrthoDB" id="5554229at2759"/>
<dbReference type="PANTHER" id="PTHR34072">
    <property type="entry name" value="ENZYMATIC POLYPROTEIN-RELATED"/>
    <property type="match status" value="1"/>
</dbReference>
<comment type="caution">
    <text evidence="2">The sequence shown here is derived from an EMBL/GenBank/DDBJ whole genome shotgun (WGS) entry which is preliminary data.</text>
</comment>
<proteinExistence type="predicted"/>
<dbReference type="AlphaFoldDB" id="A0A5B6VMI0"/>
<protein>
    <submittedName>
        <fullName evidence="2">Reverse transcriptase</fullName>
    </submittedName>
</protein>
<evidence type="ECO:0000313" key="3">
    <source>
        <dbReference type="Proteomes" id="UP000325315"/>
    </source>
</evidence>
<organism evidence="2 3">
    <name type="scientific">Gossypium australe</name>
    <dbReference type="NCBI Taxonomy" id="47621"/>
    <lineage>
        <taxon>Eukaryota</taxon>
        <taxon>Viridiplantae</taxon>
        <taxon>Streptophyta</taxon>
        <taxon>Embryophyta</taxon>
        <taxon>Tracheophyta</taxon>
        <taxon>Spermatophyta</taxon>
        <taxon>Magnoliopsida</taxon>
        <taxon>eudicotyledons</taxon>
        <taxon>Gunneridae</taxon>
        <taxon>Pentapetalae</taxon>
        <taxon>rosids</taxon>
        <taxon>malvids</taxon>
        <taxon>Malvales</taxon>
        <taxon>Malvaceae</taxon>
        <taxon>Malvoideae</taxon>
        <taxon>Gossypium</taxon>
    </lineage>
</organism>
<dbReference type="PROSITE" id="PS50994">
    <property type="entry name" value="INTEGRASE"/>
    <property type="match status" value="1"/>
</dbReference>
<dbReference type="PANTHER" id="PTHR34072:SF55">
    <property type="entry name" value="DNA_RNA POLYMERASES SUPERFAMILY PROTEIN"/>
    <property type="match status" value="1"/>
</dbReference>
<dbReference type="InterPro" id="IPR001584">
    <property type="entry name" value="Integrase_cat-core"/>
</dbReference>
<gene>
    <name evidence="2" type="ORF">EPI10_016000</name>
</gene>
<name>A0A5B6VMI0_9ROSI</name>
<dbReference type="Proteomes" id="UP000325315">
    <property type="component" value="Unassembled WGS sequence"/>
</dbReference>
<dbReference type="InterPro" id="IPR036397">
    <property type="entry name" value="RNaseH_sf"/>
</dbReference>
<sequence>MRKGKLVVRANRELQQELFKYFYESVVGGHFSTHATRHKLARKGTIWVVVDRLTNYGHIVALSHPFFALTVAQAYLDNIYKLHRLPDSIASIKDKIFISLFWKELFNKLGIRLHLLTANHPQTDGQPKALNKCLESYIRCKTEDHPGDRNCWLPLAEW</sequence>
<dbReference type="EMBL" id="SMMG02000006">
    <property type="protein sequence ID" value="KAA3470278.1"/>
    <property type="molecule type" value="Genomic_DNA"/>
</dbReference>
<reference evidence="3" key="1">
    <citation type="journal article" date="2019" name="Plant Biotechnol. J.">
        <title>Genome sequencing of the Australian wild diploid species Gossypium australe highlights disease resistance and delayed gland morphogenesis.</title>
        <authorList>
            <person name="Cai Y."/>
            <person name="Cai X."/>
            <person name="Wang Q."/>
            <person name="Wang P."/>
            <person name="Zhang Y."/>
            <person name="Cai C."/>
            <person name="Xu Y."/>
            <person name="Wang K."/>
            <person name="Zhou Z."/>
            <person name="Wang C."/>
            <person name="Geng S."/>
            <person name="Li B."/>
            <person name="Dong Q."/>
            <person name="Hou Y."/>
            <person name="Wang H."/>
            <person name="Ai P."/>
            <person name="Liu Z."/>
            <person name="Yi F."/>
            <person name="Sun M."/>
            <person name="An G."/>
            <person name="Cheng J."/>
            <person name="Zhang Y."/>
            <person name="Shi Q."/>
            <person name="Xie Y."/>
            <person name="Shi X."/>
            <person name="Chang Y."/>
            <person name="Huang F."/>
            <person name="Chen Y."/>
            <person name="Hong S."/>
            <person name="Mi L."/>
            <person name="Sun Q."/>
            <person name="Zhang L."/>
            <person name="Zhou B."/>
            <person name="Peng R."/>
            <person name="Zhang X."/>
            <person name="Liu F."/>
        </authorList>
    </citation>
    <scope>NUCLEOTIDE SEQUENCE [LARGE SCALE GENOMIC DNA]</scope>
    <source>
        <strain evidence="3">cv. PA1801</strain>
    </source>
</reference>
<evidence type="ECO:0000259" key="1">
    <source>
        <dbReference type="PROSITE" id="PS50994"/>
    </source>
</evidence>
<keyword evidence="2" id="KW-0695">RNA-directed DNA polymerase</keyword>
<dbReference type="GO" id="GO:0015074">
    <property type="term" value="P:DNA integration"/>
    <property type="evidence" value="ECO:0007669"/>
    <property type="project" value="InterPro"/>
</dbReference>
<dbReference type="GO" id="GO:0003676">
    <property type="term" value="F:nucleic acid binding"/>
    <property type="evidence" value="ECO:0007669"/>
    <property type="project" value="InterPro"/>
</dbReference>
<feature type="domain" description="Integrase catalytic" evidence="1">
    <location>
        <begin position="12"/>
        <end position="158"/>
    </location>
</feature>
<dbReference type="Gene3D" id="3.30.420.10">
    <property type="entry name" value="Ribonuclease H-like superfamily/Ribonuclease H"/>
    <property type="match status" value="1"/>
</dbReference>
<keyword evidence="2" id="KW-0808">Transferase</keyword>
<dbReference type="GO" id="GO:0003964">
    <property type="term" value="F:RNA-directed DNA polymerase activity"/>
    <property type="evidence" value="ECO:0007669"/>
    <property type="project" value="UniProtKB-KW"/>
</dbReference>
<evidence type="ECO:0000313" key="2">
    <source>
        <dbReference type="EMBL" id="KAA3470278.1"/>
    </source>
</evidence>
<dbReference type="SUPFAM" id="SSF53098">
    <property type="entry name" value="Ribonuclease H-like"/>
    <property type="match status" value="1"/>
</dbReference>